<feature type="transmembrane region" description="Helical" evidence="17">
    <location>
        <begin position="867"/>
        <end position="885"/>
    </location>
</feature>
<feature type="region of interest" description="Disordered" evidence="18">
    <location>
        <begin position="1"/>
        <end position="49"/>
    </location>
</feature>
<dbReference type="AlphaFoldDB" id="A0AAW1TI03"/>
<evidence type="ECO:0000256" key="17">
    <source>
        <dbReference type="RuleBase" id="RU362083"/>
    </source>
</evidence>
<feature type="transmembrane region" description="Helical" evidence="17">
    <location>
        <begin position="752"/>
        <end position="773"/>
    </location>
</feature>
<dbReference type="InterPro" id="IPR023298">
    <property type="entry name" value="ATPase_P-typ_TM_dom_sf"/>
</dbReference>
<accession>A0AAW1TI03</accession>
<feature type="domain" description="Cation-transporting P-type ATPase N-terminal" evidence="19">
    <location>
        <begin position="55"/>
        <end position="127"/>
    </location>
</feature>
<dbReference type="NCBIfam" id="TIGR01647">
    <property type="entry name" value="ATPase-IIIA_H"/>
    <property type="match status" value="1"/>
</dbReference>
<dbReference type="FunFam" id="3.40.50.1000:FF:000211">
    <property type="entry name" value="Plasma membrane ATPase"/>
    <property type="match status" value="1"/>
</dbReference>
<dbReference type="SFLD" id="SFLDG00002">
    <property type="entry name" value="C1.7:_P-type_atpase_like"/>
    <property type="match status" value="1"/>
</dbReference>
<dbReference type="GO" id="GO:0120029">
    <property type="term" value="P:proton export across plasma membrane"/>
    <property type="evidence" value="ECO:0007669"/>
    <property type="project" value="UniProtKB-UniRule"/>
</dbReference>
<keyword evidence="12 17" id="KW-1278">Translocase</keyword>
<comment type="subcellular location">
    <subcellularLocation>
        <location evidence="2 17">Cell membrane</location>
        <topology evidence="2 17">Multi-pass membrane protein</topology>
    </subcellularLocation>
</comment>
<dbReference type="InterPro" id="IPR001757">
    <property type="entry name" value="P_typ_ATPase"/>
</dbReference>
<dbReference type="PANTHER" id="PTHR42861">
    <property type="entry name" value="CALCIUM-TRANSPORTING ATPASE"/>
    <property type="match status" value="1"/>
</dbReference>
<dbReference type="InterPro" id="IPR059000">
    <property type="entry name" value="ATPase_P-type_domA"/>
</dbReference>
<dbReference type="SFLD" id="SFLDS00003">
    <property type="entry name" value="Haloacid_Dehalogenase"/>
    <property type="match status" value="1"/>
</dbReference>
<keyword evidence="11 17" id="KW-0460">Magnesium</keyword>
<keyword evidence="7 17" id="KW-0812">Transmembrane</keyword>
<keyword evidence="14 17" id="KW-0472">Membrane</keyword>
<feature type="transmembrane region" description="Helical" evidence="17">
    <location>
        <begin position="711"/>
        <end position="732"/>
    </location>
</feature>
<dbReference type="SFLD" id="SFLDF00027">
    <property type="entry name" value="p-type_atpase"/>
    <property type="match status" value="1"/>
</dbReference>
<dbReference type="GO" id="GO:0046872">
    <property type="term" value="F:metal ion binding"/>
    <property type="evidence" value="ECO:0007669"/>
    <property type="project" value="UniProtKB-KW"/>
</dbReference>
<dbReference type="CDD" id="cd02076">
    <property type="entry name" value="P-type_ATPase_H"/>
    <property type="match status" value="1"/>
</dbReference>
<dbReference type="Gene3D" id="3.40.1110.10">
    <property type="entry name" value="Calcium-transporting ATPase, cytoplasmic domain N"/>
    <property type="match status" value="1"/>
</dbReference>
<dbReference type="PRINTS" id="PR00120">
    <property type="entry name" value="HATPASE"/>
</dbReference>
<comment type="similarity">
    <text evidence="3 17">Belongs to the cation transport ATPase (P-type) (TC 3.A.3) family. Type IIIA subfamily.</text>
</comment>
<evidence type="ECO:0000256" key="3">
    <source>
        <dbReference type="ARBA" id="ARBA00008804"/>
    </source>
</evidence>
<keyword evidence="17" id="KW-0406">Ion transport</keyword>
<dbReference type="SUPFAM" id="SSF81653">
    <property type="entry name" value="Calcium ATPase, transduction domain A"/>
    <property type="match status" value="1"/>
</dbReference>
<dbReference type="Pfam" id="PF00122">
    <property type="entry name" value="E1-E2_ATPase"/>
    <property type="match status" value="1"/>
</dbReference>
<keyword evidence="9 17" id="KW-0547">Nucleotide-binding</keyword>
<keyword evidence="17" id="KW-0375">Hydrogen ion transport</keyword>
<evidence type="ECO:0000313" key="21">
    <source>
        <dbReference type="Proteomes" id="UP001485043"/>
    </source>
</evidence>
<dbReference type="InterPro" id="IPR044492">
    <property type="entry name" value="P_typ_ATPase_HD_dom"/>
</dbReference>
<feature type="transmembrane region" description="Helical" evidence="17">
    <location>
        <begin position="958"/>
        <end position="983"/>
    </location>
</feature>
<keyword evidence="21" id="KW-1185">Reference proteome</keyword>
<evidence type="ECO:0000256" key="15">
    <source>
        <dbReference type="ARBA" id="ARBA00048122"/>
    </source>
</evidence>
<dbReference type="NCBIfam" id="TIGR01494">
    <property type="entry name" value="ATPase_P-type"/>
    <property type="match status" value="2"/>
</dbReference>
<evidence type="ECO:0000259" key="19">
    <source>
        <dbReference type="SMART" id="SM00831"/>
    </source>
</evidence>
<evidence type="ECO:0000256" key="18">
    <source>
        <dbReference type="SAM" id="MobiDB-lite"/>
    </source>
</evidence>
<feature type="compositionally biased region" description="Polar residues" evidence="18">
    <location>
        <begin position="1035"/>
        <end position="1068"/>
    </location>
</feature>
<dbReference type="SUPFAM" id="SSF81665">
    <property type="entry name" value="Calcium ATPase, transmembrane domain M"/>
    <property type="match status" value="1"/>
</dbReference>
<comment type="function">
    <text evidence="1">The plasma membrane ATPase of plants and fungi is a hydrogen ion pump. The proton gradient it generates drives the active transport of nutrients by H(+)-symport. The resulting external acidification and/or internal alkinization may mediate growth responses.</text>
</comment>
<evidence type="ECO:0000256" key="6">
    <source>
        <dbReference type="ARBA" id="ARBA00022553"/>
    </source>
</evidence>
<evidence type="ECO:0000256" key="11">
    <source>
        <dbReference type="ARBA" id="ARBA00022842"/>
    </source>
</evidence>
<dbReference type="SUPFAM" id="SSF56784">
    <property type="entry name" value="HAD-like"/>
    <property type="match status" value="1"/>
</dbReference>
<comment type="caution">
    <text evidence="20">The sequence shown here is derived from an EMBL/GenBank/DDBJ whole genome shotgun (WGS) entry which is preliminary data.</text>
</comment>
<dbReference type="InterPro" id="IPR018303">
    <property type="entry name" value="ATPase_P-typ_P_site"/>
</dbReference>
<evidence type="ECO:0000256" key="9">
    <source>
        <dbReference type="ARBA" id="ARBA00022741"/>
    </source>
</evidence>
<dbReference type="Pfam" id="PF00690">
    <property type="entry name" value="Cation_ATPase_N"/>
    <property type="match status" value="1"/>
</dbReference>
<reference evidence="20 21" key="1">
    <citation type="journal article" date="2024" name="Nat. Commun.">
        <title>Phylogenomics reveals the evolutionary origins of lichenization in chlorophyte algae.</title>
        <authorList>
            <person name="Puginier C."/>
            <person name="Libourel C."/>
            <person name="Otte J."/>
            <person name="Skaloud P."/>
            <person name="Haon M."/>
            <person name="Grisel S."/>
            <person name="Petersen M."/>
            <person name="Berrin J.G."/>
            <person name="Delaux P.M."/>
            <person name="Dal Grande F."/>
            <person name="Keller J."/>
        </authorList>
    </citation>
    <scope>NUCLEOTIDE SEQUENCE [LARGE SCALE GENOMIC DNA]</scope>
    <source>
        <strain evidence="20 21">SAG 2523</strain>
    </source>
</reference>
<evidence type="ECO:0000313" key="20">
    <source>
        <dbReference type="EMBL" id="KAK9868410.1"/>
    </source>
</evidence>
<evidence type="ECO:0000256" key="1">
    <source>
        <dbReference type="ARBA" id="ARBA00003417"/>
    </source>
</evidence>
<dbReference type="GO" id="GO:0016887">
    <property type="term" value="F:ATP hydrolysis activity"/>
    <property type="evidence" value="ECO:0007669"/>
    <property type="project" value="InterPro"/>
</dbReference>
<evidence type="ECO:0000256" key="14">
    <source>
        <dbReference type="ARBA" id="ARBA00023136"/>
    </source>
</evidence>
<feature type="transmembrane region" description="Helical" evidence="17">
    <location>
        <begin position="897"/>
        <end position="921"/>
    </location>
</feature>
<dbReference type="FunFam" id="3.40.1110.10:FF:000005">
    <property type="entry name" value="Plasma membrane ATPase"/>
    <property type="match status" value="1"/>
</dbReference>
<keyword evidence="10 17" id="KW-0067">ATP-binding</keyword>
<dbReference type="InterPro" id="IPR004014">
    <property type="entry name" value="ATPase_P-typ_cation-transptr_N"/>
</dbReference>
<feature type="compositionally biased region" description="Basic and acidic residues" evidence="18">
    <location>
        <begin position="23"/>
        <end position="49"/>
    </location>
</feature>
<dbReference type="Gene3D" id="2.70.150.10">
    <property type="entry name" value="Calcium-transporting ATPase, cytoplasmic transduction domain A"/>
    <property type="match status" value="1"/>
</dbReference>
<dbReference type="Gene3D" id="3.40.50.1000">
    <property type="entry name" value="HAD superfamily/HAD-like"/>
    <property type="match status" value="1"/>
</dbReference>
<keyword evidence="5" id="KW-1003">Cell membrane</keyword>
<evidence type="ECO:0000256" key="8">
    <source>
        <dbReference type="ARBA" id="ARBA00022723"/>
    </source>
</evidence>
<dbReference type="PROSITE" id="PS00154">
    <property type="entry name" value="ATPASE_E1_E2"/>
    <property type="match status" value="1"/>
</dbReference>
<evidence type="ECO:0000256" key="7">
    <source>
        <dbReference type="ARBA" id="ARBA00022692"/>
    </source>
</evidence>
<proteinExistence type="inferred from homology"/>
<dbReference type="Proteomes" id="UP001485043">
    <property type="component" value="Unassembled WGS sequence"/>
</dbReference>
<evidence type="ECO:0000256" key="12">
    <source>
        <dbReference type="ARBA" id="ARBA00022967"/>
    </source>
</evidence>
<evidence type="ECO:0000256" key="2">
    <source>
        <dbReference type="ARBA" id="ARBA00004651"/>
    </source>
</evidence>
<name>A0AAW1TI03_9CHLO</name>
<dbReference type="EMBL" id="JALJOV010000030">
    <property type="protein sequence ID" value="KAK9868410.1"/>
    <property type="molecule type" value="Genomic_DNA"/>
</dbReference>
<dbReference type="InterPro" id="IPR008250">
    <property type="entry name" value="ATPase_P-typ_transduc_dom_A_sf"/>
</dbReference>
<feature type="transmembrane region" description="Helical" evidence="17">
    <location>
        <begin position="277"/>
        <end position="301"/>
    </location>
</feature>
<dbReference type="Gene3D" id="1.20.1110.10">
    <property type="entry name" value="Calcium-transporting ATPase, transmembrane domain"/>
    <property type="match status" value="1"/>
</dbReference>
<feature type="transmembrane region" description="Helical" evidence="17">
    <location>
        <begin position="113"/>
        <end position="139"/>
    </location>
</feature>
<evidence type="ECO:0000256" key="4">
    <source>
        <dbReference type="ARBA" id="ARBA00012476"/>
    </source>
</evidence>
<dbReference type="PRINTS" id="PR00119">
    <property type="entry name" value="CATATPASE"/>
</dbReference>
<dbReference type="InterPro" id="IPR006534">
    <property type="entry name" value="P-type_ATPase_IIIA"/>
</dbReference>
<feature type="transmembrane region" description="Helical" evidence="17">
    <location>
        <begin position="321"/>
        <end position="349"/>
    </location>
</feature>
<evidence type="ECO:0000256" key="13">
    <source>
        <dbReference type="ARBA" id="ARBA00022989"/>
    </source>
</evidence>
<gene>
    <name evidence="20" type="ORF">WJX84_005277</name>
</gene>
<keyword evidence="17" id="KW-0813">Transport</keyword>
<feature type="region of interest" description="Disordered" evidence="18">
    <location>
        <begin position="1011"/>
        <end position="1068"/>
    </location>
</feature>
<evidence type="ECO:0000256" key="10">
    <source>
        <dbReference type="ARBA" id="ARBA00022840"/>
    </source>
</evidence>
<keyword evidence="13 17" id="KW-1133">Transmembrane helix</keyword>
<keyword evidence="6" id="KW-0597">Phosphoprotein</keyword>
<dbReference type="GO" id="GO:0005886">
    <property type="term" value="C:plasma membrane"/>
    <property type="evidence" value="ECO:0007669"/>
    <property type="project" value="UniProtKB-SubCell"/>
</dbReference>
<protein>
    <recommendedName>
        <fullName evidence="16 17">Plasma membrane ATPase</fullName>
        <ecNumber evidence="4 17">7.1.2.1</ecNumber>
    </recommendedName>
</protein>
<dbReference type="Pfam" id="PF00702">
    <property type="entry name" value="Hydrolase"/>
    <property type="match status" value="1"/>
</dbReference>
<dbReference type="SMART" id="SM00831">
    <property type="entry name" value="Cation_ATPase_N"/>
    <property type="match status" value="1"/>
</dbReference>
<organism evidence="20 21">
    <name type="scientific">Apatococcus fuscideae</name>
    <dbReference type="NCBI Taxonomy" id="2026836"/>
    <lineage>
        <taxon>Eukaryota</taxon>
        <taxon>Viridiplantae</taxon>
        <taxon>Chlorophyta</taxon>
        <taxon>core chlorophytes</taxon>
        <taxon>Trebouxiophyceae</taxon>
        <taxon>Chlorellales</taxon>
        <taxon>Chlorellaceae</taxon>
        <taxon>Apatococcus</taxon>
    </lineage>
</organism>
<dbReference type="GO" id="GO:0005524">
    <property type="term" value="F:ATP binding"/>
    <property type="evidence" value="ECO:0007669"/>
    <property type="project" value="UniProtKB-UniRule"/>
</dbReference>
<comment type="catalytic activity">
    <reaction evidence="15 17">
        <text>ATP + H2O + H(+)(in) = ADP + phosphate + 2 H(+)(out)</text>
        <dbReference type="Rhea" id="RHEA:20852"/>
        <dbReference type="ChEBI" id="CHEBI:15377"/>
        <dbReference type="ChEBI" id="CHEBI:15378"/>
        <dbReference type="ChEBI" id="CHEBI:30616"/>
        <dbReference type="ChEBI" id="CHEBI:43474"/>
        <dbReference type="ChEBI" id="CHEBI:456216"/>
        <dbReference type="EC" id="7.1.2.1"/>
    </reaction>
</comment>
<dbReference type="InterPro" id="IPR023299">
    <property type="entry name" value="ATPase_P-typ_cyto_dom_N"/>
</dbReference>
<keyword evidence="8" id="KW-0479">Metal-binding</keyword>
<dbReference type="FunFam" id="2.70.150.10:FF:000042">
    <property type="entry name" value="Plasma membrane ATPase"/>
    <property type="match status" value="1"/>
</dbReference>
<dbReference type="InterPro" id="IPR036412">
    <property type="entry name" value="HAD-like_sf"/>
</dbReference>
<dbReference type="GO" id="GO:0008553">
    <property type="term" value="F:P-type proton-exporting transporter activity"/>
    <property type="evidence" value="ECO:0007669"/>
    <property type="project" value="UniProtKB-UniRule"/>
</dbReference>
<dbReference type="EC" id="7.1.2.1" evidence="4 17"/>
<evidence type="ECO:0000256" key="5">
    <source>
        <dbReference type="ARBA" id="ARBA00022475"/>
    </source>
</evidence>
<sequence>MSADGVGPKGSVQKPGVPENESAYDKSMRESNEGKEDKKEKSDPVKAPVGDKEVDFKNISLEEAFDILKCSPKGLTTAEHAQRLEEYGPNKLPEQTRNPFLVYLGYMNNPLSWAMEIACIISIALLDFADFGLILGLLFTNATISYVEESNADKAIKALTSALAPRAKALRDGEVKQIEAFELVPGDVIVVRIGDIIPADIKFMGDPGDPPMQIDQAALTGESLPSKKFPGDIGFSGSTVKQGECQAMVYATGVNTFFGRAAALIGGTQNVANIQKIMTLIGAVCLVTIGIWVVVELAAQFGHYSHTCLGGIGGCPTLTNMLVIIVGGIPIAMPTVLSVTLALGAYKLAKEGAIVARMSAVEEMAGMDILCSDKTGTLTLNHLSVDEATVVCLAGKDVQEIMKLSALSAQINSEEAIDIVLIESYKQYDQLWNEYEQYKYTPFNPTDKYTISMVRDKSSGKEMRLMKGAPQVVLKNAQNRNECATLVNSKIAEFAQRGYRALGVSTAEGGEGSPPNWTMQGLLPLFDPPRHDTKETIEECIRKGISVKMVTGDQLLIGKEVARQLGMGTNMYTTEVLLEAKEGRIHLEGVNDVDELVEHADGFAEVFPEHKYAVVEILQNRHHMVGMTGDGVNDAPALKKADVGIAVAGATEAARGAADIVLTEPGLSTICSAVIGARKIFQRMTTYAKYTVAMTFRICFTFGILTVVYNWYFPTLLIVLLAVFNDGAMIALSKDRVTPSRTPNTWNLTNIFITGIIYGVFLSLSSWSLYYVAAKTDFFGDSIGMFSLNNRQPHLESFCRGYIQSPTTQYNRALAPIRGPLNPDVSACAVGHTYNQALCQTTTRIVPTVLQQCMAEQQWMRDSMLRTLIYCQVSVSGQALVFVVRTQSWSLMSRAGLLTYIAFTLAQILATVIAFFGFNGYDNPRDHVGNCVFCVLSSGGYSPFLADKKAPQAFTESIYTDSIVGCTAYVIVAWIWSIVWYMLLDPLKWILAYIMNEDGFRSQGRWKAAARKRGARRRMESGGKQDTVPGHMDQASWTNPLGRQSHVMSPTAEQLQRASIVRVSTSQR</sequence>
<evidence type="ECO:0000256" key="16">
    <source>
        <dbReference type="ARBA" id="ARBA00071631"/>
    </source>
</evidence>
<dbReference type="InterPro" id="IPR023214">
    <property type="entry name" value="HAD_sf"/>
</dbReference>